<gene>
    <name evidence="1" type="ORF">G5S42_43560</name>
</gene>
<protein>
    <submittedName>
        <fullName evidence="1">Uncharacterized protein</fullName>
    </submittedName>
</protein>
<name>A0A7Y6N556_9BURK</name>
<evidence type="ECO:0000313" key="1">
    <source>
        <dbReference type="EMBL" id="NUY06200.1"/>
    </source>
</evidence>
<dbReference type="EMBL" id="JAALDK010000004">
    <property type="protein sequence ID" value="NUY06200.1"/>
    <property type="molecule type" value="Genomic_DNA"/>
</dbReference>
<dbReference type="RefSeq" id="WP_176112706.1">
    <property type="nucleotide sequence ID" value="NZ_JAALDK010000004.1"/>
</dbReference>
<evidence type="ECO:0000313" key="2">
    <source>
        <dbReference type="Proteomes" id="UP000594380"/>
    </source>
</evidence>
<accession>A0A7Y6N556</accession>
<comment type="caution">
    <text evidence="1">The sequence shown here is derived from an EMBL/GenBank/DDBJ whole genome shotgun (WGS) entry which is preliminary data.</text>
</comment>
<proteinExistence type="predicted"/>
<dbReference type="GeneID" id="301107162"/>
<dbReference type="Proteomes" id="UP000594380">
    <property type="component" value="Unassembled WGS sequence"/>
</dbReference>
<organism evidence="1 2">
    <name type="scientific">Paraburkholderia youngii</name>
    <dbReference type="NCBI Taxonomy" id="2782701"/>
    <lineage>
        <taxon>Bacteria</taxon>
        <taxon>Pseudomonadati</taxon>
        <taxon>Pseudomonadota</taxon>
        <taxon>Betaproteobacteria</taxon>
        <taxon>Burkholderiales</taxon>
        <taxon>Burkholderiaceae</taxon>
        <taxon>Paraburkholderia</taxon>
    </lineage>
</organism>
<dbReference type="AlphaFoldDB" id="A0A7Y6N556"/>
<reference evidence="1 2" key="1">
    <citation type="submission" date="2020-02" db="EMBL/GenBank/DDBJ databases">
        <title>Paraburkholderia simonii sp. nov. and Paraburkholderia youngii sp. nov. Brazilian and Mexican Mimosa-associated rhizobia.</title>
        <authorList>
            <person name="Mavima L."/>
            <person name="Beukes C.W."/>
            <person name="Chan W.Y."/>
            <person name="Palmer M."/>
            <person name="De Meyer S.E."/>
            <person name="James E.K."/>
            <person name="Venter S.N."/>
            <person name="Steenkamp E.T."/>
        </authorList>
    </citation>
    <scope>NUCLEOTIDE SEQUENCE [LARGE SCALE GENOMIC DNA]</scope>
    <source>
        <strain evidence="1 2">JPY169</strain>
    </source>
</reference>
<sequence length="99" mass="10816">MACAYLDVRVAFALARIASLTDPNTGLLGLALADAQALGYRDAESSSLSDPPIPTFFADEPSLAQAWRDGFTQWESDGEYGDMCSFCFDDHNVFQCPRI</sequence>